<keyword evidence="3" id="KW-1185">Reference proteome</keyword>
<feature type="compositionally biased region" description="Polar residues" evidence="1">
    <location>
        <begin position="1"/>
        <end position="19"/>
    </location>
</feature>
<name>A0A6H5GT91_9HEMI</name>
<proteinExistence type="predicted"/>
<dbReference type="AlphaFoldDB" id="A0A6H5GT91"/>
<reference evidence="2 3" key="1">
    <citation type="submission" date="2020-02" db="EMBL/GenBank/DDBJ databases">
        <authorList>
            <person name="Ferguson B K."/>
        </authorList>
    </citation>
    <scope>NUCLEOTIDE SEQUENCE [LARGE SCALE GENOMIC DNA]</scope>
</reference>
<evidence type="ECO:0000313" key="2">
    <source>
        <dbReference type="EMBL" id="CAB0006145.1"/>
    </source>
</evidence>
<sequence length="263" mass="29951">MTRSDINVTTPWRNGSASDSRSEVTHVTRVTNNVQQSENASLMYLNWTIIFLWFSRMGSCNWKGKLVNSTFPKPLLPQRTVLPGDSATSGKAQTGISGQMIRRHGSQLIAIDDKHSTNGGFFYRLEDVFAIRRDFPATVRNKDNSSYWRTQSGLYHLKQQCLSKYATHPFCRKAEMRVPVVLVVEDALKSSIRTTGQSVRVGLKEIGFFTILMHLHEVRLSTFQQRKLTLLCQQLTRSPPIQFPRSCALRLWNDRSAVILECA</sequence>
<evidence type="ECO:0000256" key="1">
    <source>
        <dbReference type="SAM" id="MobiDB-lite"/>
    </source>
</evidence>
<dbReference type="Proteomes" id="UP000479000">
    <property type="component" value="Unassembled WGS sequence"/>
</dbReference>
<organism evidence="2 3">
    <name type="scientific">Nesidiocoris tenuis</name>
    <dbReference type="NCBI Taxonomy" id="355587"/>
    <lineage>
        <taxon>Eukaryota</taxon>
        <taxon>Metazoa</taxon>
        <taxon>Ecdysozoa</taxon>
        <taxon>Arthropoda</taxon>
        <taxon>Hexapoda</taxon>
        <taxon>Insecta</taxon>
        <taxon>Pterygota</taxon>
        <taxon>Neoptera</taxon>
        <taxon>Paraneoptera</taxon>
        <taxon>Hemiptera</taxon>
        <taxon>Heteroptera</taxon>
        <taxon>Panheteroptera</taxon>
        <taxon>Cimicomorpha</taxon>
        <taxon>Miridae</taxon>
        <taxon>Dicyphina</taxon>
        <taxon>Nesidiocoris</taxon>
    </lineage>
</organism>
<dbReference type="EMBL" id="CADCXU010017377">
    <property type="protein sequence ID" value="CAB0006145.1"/>
    <property type="molecule type" value="Genomic_DNA"/>
</dbReference>
<feature type="region of interest" description="Disordered" evidence="1">
    <location>
        <begin position="1"/>
        <end position="23"/>
    </location>
</feature>
<protein>
    <submittedName>
        <fullName evidence="2">Uncharacterized protein</fullName>
    </submittedName>
</protein>
<evidence type="ECO:0000313" key="3">
    <source>
        <dbReference type="Proteomes" id="UP000479000"/>
    </source>
</evidence>
<gene>
    <name evidence="2" type="ORF">NTEN_LOCUS11622</name>
</gene>
<accession>A0A6H5GT91</accession>